<keyword evidence="2" id="KW-1185">Reference proteome</keyword>
<evidence type="ECO:0000313" key="1">
    <source>
        <dbReference type="EMBL" id="AJD93370.1"/>
    </source>
</evidence>
<organism evidence="1 2">
    <name type="scientific">Jeotgalibacillus malaysiensis</name>
    <dbReference type="NCBI Taxonomy" id="1508404"/>
    <lineage>
        <taxon>Bacteria</taxon>
        <taxon>Bacillati</taxon>
        <taxon>Bacillota</taxon>
        <taxon>Bacilli</taxon>
        <taxon>Bacillales</taxon>
        <taxon>Caryophanaceae</taxon>
        <taxon>Jeotgalibacillus</taxon>
    </lineage>
</organism>
<geneLocation type="plasmid" evidence="2"/>
<gene>
    <name evidence="1" type="ORF">JMA_40520</name>
</gene>
<keyword evidence="1" id="KW-0614">Plasmid</keyword>
<sequence>MFIDKTEEGLKESIEETLRNVLDTPFTIERIRWVDDFSYLEEENGETVEVMEDAFIIECEVQEGNTIEGLHILLADEEIIKRGYLEAKERNTLTYSLLKDVLAHQMWSEYPVIWGELCSPFDKEKDYVPGGMYSGDDYAQFKRKRWKQDA</sequence>
<dbReference type="Proteomes" id="UP000031449">
    <property type="component" value="Plasmid unnamed"/>
</dbReference>
<proteinExistence type="predicted"/>
<dbReference type="AlphaFoldDB" id="A0A0B5AT55"/>
<name>A0A0B5AT55_9BACL</name>
<protein>
    <submittedName>
        <fullName evidence="1">Uncharacterized protein</fullName>
    </submittedName>
</protein>
<reference evidence="1 2" key="1">
    <citation type="submission" date="2014-08" db="EMBL/GenBank/DDBJ databases">
        <title>Complete genome of a marine bacteria Jeotgalibacillus malaysiensis.</title>
        <authorList>
            <person name="Yaakop A.S."/>
            <person name="Chan K.-G."/>
            <person name="Goh K.M."/>
        </authorList>
    </citation>
    <scope>NUCLEOTIDE SEQUENCE [LARGE SCALE GENOMIC DNA]</scope>
    <source>
        <strain evidence="1 2">D5</strain>
        <plasmid evidence="2">Plasmid</plasmid>
    </source>
</reference>
<accession>A0A0B5AT55</accession>
<dbReference type="HOGENOM" id="CLU_1738097_0_0_9"/>
<dbReference type="EMBL" id="CP009417">
    <property type="protein sequence ID" value="AJD93370.1"/>
    <property type="molecule type" value="Genomic_DNA"/>
</dbReference>
<dbReference type="KEGG" id="jeo:JMA_40520"/>
<evidence type="ECO:0000313" key="2">
    <source>
        <dbReference type="Proteomes" id="UP000031449"/>
    </source>
</evidence>
<dbReference type="BioCyc" id="JESP1508404:G14D9-13336-MONOMER"/>